<comment type="subcellular location">
    <subcellularLocation>
        <location evidence="1">Membrane</location>
        <topology evidence="1">Multi-pass membrane protein</topology>
    </subcellularLocation>
</comment>
<feature type="transmembrane region" description="Helical" evidence="10">
    <location>
        <begin position="373"/>
        <end position="391"/>
    </location>
</feature>
<dbReference type="SUPFAM" id="SSF81324">
    <property type="entry name" value="Voltage-gated potassium channels"/>
    <property type="match status" value="1"/>
</dbReference>
<keyword evidence="8" id="KW-1071">Ligand-gated ion channel</keyword>
<evidence type="ECO:0000256" key="3">
    <source>
        <dbReference type="ARBA" id="ARBA00022448"/>
    </source>
</evidence>
<comment type="similarity">
    <text evidence="2">Belongs to the cyclic nucleotide-gated cation channel (TC 1.A.1.5) family.</text>
</comment>
<protein>
    <submittedName>
        <fullName evidence="12">OLC1v1036648C1</fullName>
    </submittedName>
</protein>
<dbReference type="PROSITE" id="PS50042">
    <property type="entry name" value="CNMP_BINDING_3"/>
    <property type="match status" value="1"/>
</dbReference>
<feature type="transmembrane region" description="Helical" evidence="10">
    <location>
        <begin position="177"/>
        <end position="195"/>
    </location>
</feature>
<evidence type="ECO:0000259" key="11">
    <source>
        <dbReference type="PROSITE" id="PS50042"/>
    </source>
</evidence>
<evidence type="ECO:0000256" key="7">
    <source>
        <dbReference type="ARBA" id="ARBA00023136"/>
    </source>
</evidence>
<evidence type="ECO:0000256" key="5">
    <source>
        <dbReference type="ARBA" id="ARBA00022989"/>
    </source>
</evidence>
<dbReference type="AlphaFoldDB" id="A0AAV1CZ14"/>
<dbReference type="InterPro" id="IPR005821">
    <property type="entry name" value="Ion_trans_dom"/>
</dbReference>
<dbReference type="PANTHER" id="PTHR45651:SF76">
    <property type="entry name" value="CYCLIC NUCLEOTIDE-GATED ION CHANNEL 1-LIKE"/>
    <property type="match status" value="1"/>
</dbReference>
<evidence type="ECO:0000256" key="6">
    <source>
        <dbReference type="ARBA" id="ARBA00023065"/>
    </source>
</evidence>
<keyword evidence="5 10" id="KW-1133">Transmembrane helix</keyword>
<feature type="transmembrane region" description="Helical" evidence="10">
    <location>
        <begin position="119"/>
        <end position="140"/>
    </location>
</feature>
<dbReference type="Gene3D" id="1.10.287.70">
    <property type="match status" value="1"/>
</dbReference>
<dbReference type="GO" id="GO:0005216">
    <property type="term" value="F:monoatomic ion channel activity"/>
    <property type="evidence" value="ECO:0007669"/>
    <property type="project" value="InterPro"/>
</dbReference>
<keyword evidence="4 10" id="KW-0812">Transmembrane</keyword>
<dbReference type="EMBL" id="OX459120">
    <property type="protein sequence ID" value="CAI9099778.1"/>
    <property type="molecule type" value="Genomic_DNA"/>
</dbReference>
<evidence type="ECO:0000256" key="1">
    <source>
        <dbReference type="ARBA" id="ARBA00004141"/>
    </source>
</evidence>
<dbReference type="CDD" id="cd00038">
    <property type="entry name" value="CAP_ED"/>
    <property type="match status" value="1"/>
</dbReference>
<dbReference type="Pfam" id="PF00520">
    <property type="entry name" value="Ion_trans"/>
    <property type="match status" value="1"/>
</dbReference>
<dbReference type="Gene3D" id="2.60.120.10">
    <property type="entry name" value="Jelly Rolls"/>
    <property type="match status" value="1"/>
</dbReference>
<dbReference type="InterPro" id="IPR000595">
    <property type="entry name" value="cNMP-bd_dom"/>
</dbReference>
<keyword evidence="6" id="KW-0406">Ion transport</keyword>
<feature type="transmembrane region" description="Helical" evidence="10">
    <location>
        <begin position="244"/>
        <end position="268"/>
    </location>
</feature>
<organism evidence="12 13">
    <name type="scientific">Oldenlandia corymbosa var. corymbosa</name>
    <dbReference type="NCBI Taxonomy" id="529605"/>
    <lineage>
        <taxon>Eukaryota</taxon>
        <taxon>Viridiplantae</taxon>
        <taxon>Streptophyta</taxon>
        <taxon>Embryophyta</taxon>
        <taxon>Tracheophyta</taxon>
        <taxon>Spermatophyta</taxon>
        <taxon>Magnoliopsida</taxon>
        <taxon>eudicotyledons</taxon>
        <taxon>Gunneridae</taxon>
        <taxon>Pentapetalae</taxon>
        <taxon>asterids</taxon>
        <taxon>lamiids</taxon>
        <taxon>Gentianales</taxon>
        <taxon>Rubiaceae</taxon>
        <taxon>Rubioideae</taxon>
        <taxon>Spermacoceae</taxon>
        <taxon>Hedyotis-Oldenlandia complex</taxon>
        <taxon>Oldenlandia</taxon>
    </lineage>
</organism>
<name>A0AAV1CZ14_OLDCO</name>
<evidence type="ECO:0000256" key="8">
    <source>
        <dbReference type="ARBA" id="ARBA00023286"/>
    </source>
</evidence>
<evidence type="ECO:0000256" key="2">
    <source>
        <dbReference type="ARBA" id="ARBA00010486"/>
    </source>
</evidence>
<dbReference type="GO" id="GO:0016020">
    <property type="term" value="C:membrane"/>
    <property type="evidence" value="ECO:0007669"/>
    <property type="project" value="UniProtKB-SubCell"/>
</dbReference>
<dbReference type="InterPro" id="IPR018490">
    <property type="entry name" value="cNMP-bd_dom_sf"/>
</dbReference>
<dbReference type="Gene3D" id="1.10.287.630">
    <property type="entry name" value="Helix hairpin bin"/>
    <property type="match status" value="1"/>
</dbReference>
<evidence type="ECO:0000313" key="12">
    <source>
        <dbReference type="EMBL" id="CAI9099778.1"/>
    </source>
</evidence>
<accession>A0AAV1CZ14</accession>
<dbReference type="SMART" id="SM00100">
    <property type="entry name" value="cNMP"/>
    <property type="match status" value="1"/>
</dbReference>
<evidence type="ECO:0000313" key="13">
    <source>
        <dbReference type="Proteomes" id="UP001161247"/>
    </source>
</evidence>
<evidence type="ECO:0000256" key="4">
    <source>
        <dbReference type="ARBA" id="ARBA00022692"/>
    </source>
</evidence>
<proteinExistence type="inferred from homology"/>
<feature type="transmembrane region" description="Helical" evidence="10">
    <location>
        <begin position="86"/>
        <end position="107"/>
    </location>
</feature>
<evidence type="ECO:0000256" key="10">
    <source>
        <dbReference type="SAM" id="Phobius"/>
    </source>
</evidence>
<dbReference type="PANTHER" id="PTHR45651">
    <property type="entry name" value="CYCLIC NUCLEOTIDE-GATED ION CHANNEL 15-RELATED-RELATED"/>
    <property type="match status" value="1"/>
</dbReference>
<keyword evidence="7 10" id="KW-0472">Membrane</keyword>
<evidence type="ECO:0000256" key="9">
    <source>
        <dbReference type="ARBA" id="ARBA00023303"/>
    </source>
</evidence>
<sequence length="671" mass="77988">MRSQDSSSRRRYDLEQQSFSANGLPHQTSTKPSCSAGMITAMRKRFRMKALEGSLNSRPTTQIDGRMREEKSFGSQGTFLLQWNKIVFISCIIAVSLDPLFFYIPVIDNNRKCLDMDNKLKIIACVLRSIMDVFYTIHILRQFHTRHLGSSSRAFERVFLVEDSCARAKRFLSSWSIVDILAVLPLPQVVVLVLAPKLHDAASLDMKKLLEIAVLLQYVPRLVRICPLYKEVTRKSGLFAKSPWSGAACNLFLYMLASNALGAFWYLLTIERVDSCWRESCAKHHCDYDALNCGVSRSGDYSFLYSSCPLLEPNEIKHRKDFNFGMFLEALQSELVEKHIFWKKFFYGLWWGLRNLSSLGQNLRTSNSVGESLLAISILIAGLVLYALLIGNMQKYLQPISGKIEEMQSNRRNREMLEHWMSRRMLPENLRRRIVSYENYKWQETRGVEEDALIKNLPNDLRRDIIRHRWALLAAVPIFAEMDQCFLYALCDRLKQVFYTKYTYIYHEGDLVDEMLFLTCGDVLSMTTTVGGISFFPPVRYKRGDFWGDELLAWALYPSSSSLPISTRTVQAMDDVEAFALRAEDLRFVASQFRHQLNSEQVQHIFRFYSQQWRTWAACYIQGSWHRHKRRKLEKSLREEEEKLQGAWPPPPCMHLNLHPVHYSKFTAYDA</sequence>
<dbReference type="Proteomes" id="UP001161247">
    <property type="component" value="Chromosome 3"/>
</dbReference>
<keyword evidence="3" id="KW-0813">Transport</keyword>
<gene>
    <name evidence="12" type="ORF">OLC1_LOCUS9731</name>
</gene>
<feature type="domain" description="Cyclic nucleotide-binding" evidence="11">
    <location>
        <begin position="478"/>
        <end position="563"/>
    </location>
</feature>
<dbReference type="InterPro" id="IPR014710">
    <property type="entry name" value="RmlC-like_jellyroll"/>
</dbReference>
<reference evidence="12" key="1">
    <citation type="submission" date="2023-03" db="EMBL/GenBank/DDBJ databases">
        <authorList>
            <person name="Julca I."/>
        </authorList>
    </citation>
    <scope>NUCLEOTIDE SEQUENCE</scope>
</reference>
<dbReference type="SUPFAM" id="SSF51206">
    <property type="entry name" value="cAMP-binding domain-like"/>
    <property type="match status" value="1"/>
</dbReference>
<keyword evidence="9" id="KW-0407">Ion channel</keyword>
<keyword evidence="13" id="KW-1185">Reference proteome</keyword>